<dbReference type="GO" id="GO:0007398">
    <property type="term" value="P:ectoderm development"/>
    <property type="evidence" value="ECO:0007669"/>
    <property type="project" value="UniProtKB-ARBA"/>
</dbReference>
<dbReference type="Gene3D" id="2.60.40.60">
    <property type="entry name" value="Cadherins"/>
    <property type="match status" value="5"/>
</dbReference>
<sequence length="1000" mass="109834">MYTGRNVLVDHCYLVLILATHQFPGRMEGAQNKTMQVSWCPEVPEGQDGALSLPPQVILLTWSHIALCLPGSVRWVERWDGTGAAYACIMERNCAGAGVPGGGAVVGFAGAKGPAGLCQLFLQHDRNRCDTFIPPRTQENTFRGDEAGQRSMGVENGPATHLPEHRVPLGHYHCRYNLRSVLPGSFWKEKEDRKWKQKMVIGLQAGLCVLVTVVCQVSCIIKTGQQEPNPAVLYPWRRGTGGRAGTGLSRVKRDWIIPLIRVSENSKQVPEYLVQIKSDKVFTSEVIYKLEGPGVDQEPKAHFEIEDHTGWIKSMKPLDREKYKSFKLKAFALSPSGERLESPSTIEIMVLDQNDNRPAFTQDEFVGSVPEFSIPGTAVTNVSATDADDPATENAALSYTIINQESIPPLRINKTMFGINNETGMIYTRDVGLDREVVKAFRLTLQVADMSGEGLSDVASALIRVSDINNNAPQFSSDHYTMTAVENRVEEVIGRVSSIDNDEAGTGNWRAKYIITQGDPKGHFSIRTDPTTNDGIVSVVKPLDYESQNEHQLLLAIENEVPLSSKAPQDPVSSAMVTIEVANENEAPRFQKDPIQLEARESTVPGTVLAQDLASDPESGKLRYEIQYDPEEWLSIDPETGELATRKAFNMRSPHVTNNIYYAVVRVTDMDTGGISTTATVELMLLETNDFAPQLFPLSGIVCRRSNRDGLVLSAVDHDQSPHTEPFTFQLLPDTEGALNWTTDQINDTHAVLRPQIEMKSGLYSLQVLVSDAGTPTLSAAHIVNVTVCHCDRAGECKAIASAFLNTKVGISFAALLVIIGSIMLLLLLLLLVVAVGNCRRHHIQKGGLLDGVSDDDIRDNILNYDEQGGGEEDENAYNIEQLRNPNEVVPPPVSALPRGKQPLRKDAPHNLPSPAYPRKAPGDPTDIEDFINDGLDAADNDPNVPPYDTALIYDYEGEGSLAGSLSSIAPGSSDGDQDYDYLNNWGPRFKKLADMYDPR</sequence>
<evidence type="ECO:0000256" key="7">
    <source>
        <dbReference type="ARBA" id="ARBA00022837"/>
    </source>
</evidence>
<keyword evidence="5" id="KW-0479">Metal-binding</keyword>
<dbReference type="PRINTS" id="PR00205">
    <property type="entry name" value="CADHERIN"/>
</dbReference>
<evidence type="ECO:0000313" key="19">
    <source>
        <dbReference type="EMBL" id="KAJ8400473.1"/>
    </source>
</evidence>
<dbReference type="InterPro" id="IPR039808">
    <property type="entry name" value="Cadherin"/>
</dbReference>
<evidence type="ECO:0000256" key="17">
    <source>
        <dbReference type="SAM" id="Phobius"/>
    </source>
</evidence>
<dbReference type="FunFam" id="2.60.40.60:FF:000019">
    <property type="entry name" value="Cadherin 2"/>
    <property type="match status" value="1"/>
</dbReference>
<dbReference type="SUPFAM" id="SSF49313">
    <property type="entry name" value="Cadherin-like"/>
    <property type="match status" value="5"/>
</dbReference>
<evidence type="ECO:0000256" key="12">
    <source>
        <dbReference type="ARBA" id="ARBA00023180"/>
    </source>
</evidence>
<comment type="caution">
    <text evidence="19">The sequence shown here is derived from an EMBL/GenBank/DDBJ whole genome shotgun (WGS) entry which is preliminary data.</text>
</comment>
<dbReference type="Pfam" id="PF00028">
    <property type="entry name" value="Cadherin"/>
    <property type="match status" value="4"/>
</dbReference>
<reference evidence="19" key="1">
    <citation type="journal article" date="2023" name="Science">
        <title>Genome structures resolve the early diversification of teleost fishes.</title>
        <authorList>
            <person name="Parey E."/>
            <person name="Louis A."/>
            <person name="Montfort J."/>
            <person name="Bouchez O."/>
            <person name="Roques C."/>
            <person name="Iampietro C."/>
            <person name="Lluch J."/>
            <person name="Castinel A."/>
            <person name="Donnadieu C."/>
            <person name="Desvignes T."/>
            <person name="Floi Bucao C."/>
            <person name="Jouanno E."/>
            <person name="Wen M."/>
            <person name="Mejri S."/>
            <person name="Dirks R."/>
            <person name="Jansen H."/>
            <person name="Henkel C."/>
            <person name="Chen W.J."/>
            <person name="Zahm M."/>
            <person name="Cabau C."/>
            <person name="Klopp C."/>
            <person name="Thompson A.W."/>
            <person name="Robinson-Rechavi M."/>
            <person name="Braasch I."/>
            <person name="Lecointre G."/>
            <person name="Bobe J."/>
            <person name="Postlethwait J.H."/>
            <person name="Berthelot C."/>
            <person name="Roest Crollius H."/>
            <person name="Guiguen Y."/>
        </authorList>
    </citation>
    <scope>NUCLEOTIDE SEQUENCE</scope>
    <source>
        <strain evidence="19">NC1722</strain>
    </source>
</reference>
<dbReference type="PANTHER" id="PTHR24027">
    <property type="entry name" value="CADHERIN-23"/>
    <property type="match status" value="1"/>
</dbReference>
<keyword evidence="11 17" id="KW-0472">Membrane</keyword>
<dbReference type="InterPro" id="IPR020894">
    <property type="entry name" value="Cadherin_CS"/>
</dbReference>
<feature type="domain" description="Cadherin" evidence="18">
    <location>
        <begin position="591"/>
        <end position="695"/>
    </location>
</feature>
<protein>
    <recommendedName>
        <fullName evidence="18">Cadherin domain-containing protein</fullName>
    </recommendedName>
</protein>
<keyword evidence="20" id="KW-1185">Reference proteome</keyword>
<dbReference type="GO" id="GO:0042074">
    <property type="term" value="P:cell migration involved in gastrulation"/>
    <property type="evidence" value="ECO:0007669"/>
    <property type="project" value="UniProtKB-ARBA"/>
</dbReference>
<dbReference type="PROSITE" id="PS50268">
    <property type="entry name" value="CADHERIN_2"/>
    <property type="match status" value="5"/>
</dbReference>
<organism evidence="19 20">
    <name type="scientific">Aldrovandia affinis</name>
    <dbReference type="NCBI Taxonomy" id="143900"/>
    <lineage>
        <taxon>Eukaryota</taxon>
        <taxon>Metazoa</taxon>
        <taxon>Chordata</taxon>
        <taxon>Craniata</taxon>
        <taxon>Vertebrata</taxon>
        <taxon>Euteleostomi</taxon>
        <taxon>Actinopterygii</taxon>
        <taxon>Neopterygii</taxon>
        <taxon>Teleostei</taxon>
        <taxon>Notacanthiformes</taxon>
        <taxon>Halosauridae</taxon>
        <taxon>Aldrovandia</taxon>
    </lineage>
</organism>
<dbReference type="PROSITE" id="PS00232">
    <property type="entry name" value="CADHERIN_1"/>
    <property type="match status" value="1"/>
</dbReference>
<dbReference type="GO" id="GO:0045296">
    <property type="term" value="F:cadherin binding"/>
    <property type="evidence" value="ECO:0007669"/>
    <property type="project" value="TreeGrafter"/>
</dbReference>
<evidence type="ECO:0000256" key="16">
    <source>
        <dbReference type="SAM" id="MobiDB-lite"/>
    </source>
</evidence>
<dbReference type="AlphaFoldDB" id="A0AAD7SDU8"/>
<dbReference type="Pfam" id="PF01049">
    <property type="entry name" value="CADH_Y-type_LIR"/>
    <property type="match status" value="1"/>
</dbReference>
<evidence type="ECO:0000256" key="11">
    <source>
        <dbReference type="ARBA" id="ARBA00023136"/>
    </source>
</evidence>
<dbReference type="SMART" id="SM00112">
    <property type="entry name" value="CA"/>
    <property type="match status" value="5"/>
</dbReference>
<evidence type="ECO:0000256" key="3">
    <source>
        <dbReference type="ARBA" id="ARBA00022475"/>
    </source>
</evidence>
<dbReference type="GO" id="GO:0016339">
    <property type="term" value="P:calcium-dependent cell-cell adhesion via plasma membrane cell adhesion molecules"/>
    <property type="evidence" value="ECO:0007669"/>
    <property type="project" value="TreeGrafter"/>
</dbReference>
<dbReference type="GO" id="GO:0034332">
    <property type="term" value="P:adherens junction organization"/>
    <property type="evidence" value="ECO:0007669"/>
    <property type="project" value="UniProtKB-ARBA"/>
</dbReference>
<dbReference type="FunFam" id="2.60.40.60:FF:000031">
    <property type="entry name" value="Cadherin 3"/>
    <property type="match status" value="1"/>
</dbReference>
<name>A0AAD7SDU8_9TELE</name>
<feature type="domain" description="Cadherin" evidence="18">
    <location>
        <begin position="260"/>
        <end position="360"/>
    </location>
</feature>
<keyword evidence="3" id="KW-1003">Cell membrane</keyword>
<evidence type="ECO:0000256" key="13">
    <source>
        <dbReference type="PROSITE-ProRule" id="PRU00043"/>
    </source>
</evidence>
<keyword evidence="6" id="KW-0677">Repeat</keyword>
<dbReference type="InterPro" id="IPR000233">
    <property type="entry name" value="Cadherin_Y-type_LIR"/>
</dbReference>
<dbReference type="FunFam" id="4.10.900.10:FF:000001">
    <property type="entry name" value="Cadherin 2"/>
    <property type="match status" value="1"/>
</dbReference>
<dbReference type="GO" id="GO:0007043">
    <property type="term" value="P:cell-cell junction assembly"/>
    <property type="evidence" value="ECO:0007669"/>
    <property type="project" value="TreeGrafter"/>
</dbReference>
<dbReference type="InterPro" id="IPR002126">
    <property type="entry name" value="Cadherin-like_dom"/>
</dbReference>
<feature type="transmembrane region" description="Helical" evidence="17">
    <location>
        <begin position="813"/>
        <end position="836"/>
    </location>
</feature>
<feature type="domain" description="Cadherin" evidence="18">
    <location>
        <begin position="713"/>
        <end position="804"/>
    </location>
</feature>
<dbReference type="GO" id="GO:0007498">
    <property type="term" value="P:mesoderm development"/>
    <property type="evidence" value="ECO:0007669"/>
    <property type="project" value="UniProtKB-ARBA"/>
</dbReference>
<dbReference type="GO" id="GO:0008013">
    <property type="term" value="F:beta-catenin binding"/>
    <property type="evidence" value="ECO:0007669"/>
    <property type="project" value="TreeGrafter"/>
</dbReference>
<dbReference type="CDD" id="cd11304">
    <property type="entry name" value="Cadherin_repeat"/>
    <property type="match status" value="5"/>
</dbReference>
<dbReference type="GO" id="GO:0001841">
    <property type="term" value="P:neural tube formation"/>
    <property type="evidence" value="ECO:0007669"/>
    <property type="project" value="UniProtKB-ARBA"/>
</dbReference>
<keyword evidence="10 17" id="KW-1133">Transmembrane helix</keyword>
<keyword evidence="8 14" id="KW-0130">Cell adhesion</keyword>
<evidence type="ECO:0000313" key="20">
    <source>
        <dbReference type="Proteomes" id="UP001221898"/>
    </source>
</evidence>
<evidence type="ECO:0000256" key="9">
    <source>
        <dbReference type="ARBA" id="ARBA00022949"/>
    </source>
</evidence>
<keyword evidence="12" id="KW-0325">Glycoprotein</keyword>
<evidence type="ECO:0000256" key="5">
    <source>
        <dbReference type="ARBA" id="ARBA00022723"/>
    </source>
</evidence>
<keyword evidence="7 13" id="KW-0106">Calcium</keyword>
<dbReference type="GO" id="GO:0005912">
    <property type="term" value="C:adherens junction"/>
    <property type="evidence" value="ECO:0007669"/>
    <property type="project" value="UniProtKB-SubCell"/>
</dbReference>
<evidence type="ECO:0000259" key="18">
    <source>
        <dbReference type="PROSITE" id="PS50268"/>
    </source>
</evidence>
<dbReference type="PANTHER" id="PTHR24027:SF300">
    <property type="entry name" value="CADHERIN-15"/>
    <property type="match status" value="1"/>
</dbReference>
<accession>A0AAD7SDU8</accession>
<evidence type="ECO:0000256" key="1">
    <source>
        <dbReference type="ARBA" id="ARBA00004251"/>
    </source>
</evidence>
<comment type="subcellular location">
    <subcellularLocation>
        <location evidence="2">Cell junction</location>
        <location evidence="2">Adherens junction</location>
    </subcellularLocation>
    <subcellularLocation>
        <location evidence="1 14">Cell membrane</location>
        <topology evidence="1 14">Single-pass type I membrane protein</topology>
    </subcellularLocation>
</comment>
<feature type="domain" description="Cadherin" evidence="18">
    <location>
        <begin position="361"/>
        <end position="475"/>
    </location>
</feature>
<gene>
    <name evidence="19" type="ORF">AAFF_G00395970</name>
</gene>
<dbReference type="InterPro" id="IPR015919">
    <property type="entry name" value="Cadherin-like_sf"/>
</dbReference>
<dbReference type="EMBL" id="JAINUG010000076">
    <property type="protein sequence ID" value="KAJ8400473.1"/>
    <property type="molecule type" value="Genomic_DNA"/>
</dbReference>
<dbReference type="GO" id="GO:0044331">
    <property type="term" value="P:cell-cell adhesion mediated by cadherin"/>
    <property type="evidence" value="ECO:0007669"/>
    <property type="project" value="TreeGrafter"/>
</dbReference>
<feature type="domain" description="Cadherin" evidence="18">
    <location>
        <begin position="476"/>
        <end position="590"/>
    </location>
</feature>
<feature type="region of interest" description="Disordered" evidence="16">
    <location>
        <begin position="883"/>
        <end position="924"/>
    </location>
</feature>
<evidence type="ECO:0000256" key="10">
    <source>
        <dbReference type="ARBA" id="ARBA00022989"/>
    </source>
</evidence>
<dbReference type="GO" id="GO:0060027">
    <property type="term" value="P:convergent extension involved in gastrulation"/>
    <property type="evidence" value="ECO:0007669"/>
    <property type="project" value="UniProtKB-ARBA"/>
</dbReference>
<evidence type="ECO:0000256" key="8">
    <source>
        <dbReference type="ARBA" id="ARBA00022889"/>
    </source>
</evidence>
<proteinExistence type="predicted"/>
<dbReference type="FunFam" id="2.60.40.60:FF:000022">
    <property type="entry name" value="Cadherin 2"/>
    <property type="match status" value="1"/>
</dbReference>
<comment type="function">
    <text evidence="15">Cadherins are calcium-dependent cell adhesion proteins.</text>
</comment>
<dbReference type="Gene3D" id="4.10.900.10">
    <property type="entry name" value="TCF3-CBD (Catenin binding domain)"/>
    <property type="match status" value="1"/>
</dbReference>
<dbReference type="GO" id="GO:0007156">
    <property type="term" value="P:homophilic cell adhesion via plasma membrane adhesion molecules"/>
    <property type="evidence" value="ECO:0007669"/>
    <property type="project" value="InterPro"/>
</dbReference>
<dbReference type="GO" id="GO:0000902">
    <property type="term" value="P:cell morphogenesis"/>
    <property type="evidence" value="ECO:0007669"/>
    <property type="project" value="TreeGrafter"/>
</dbReference>
<dbReference type="FunFam" id="2.60.40.60:FF:000011">
    <property type="entry name" value="Cadherin 1"/>
    <property type="match status" value="1"/>
</dbReference>
<dbReference type="GO" id="GO:0005509">
    <property type="term" value="F:calcium ion binding"/>
    <property type="evidence" value="ECO:0007669"/>
    <property type="project" value="UniProtKB-UniRule"/>
</dbReference>
<dbReference type="GO" id="GO:0001764">
    <property type="term" value="P:neuron migration"/>
    <property type="evidence" value="ECO:0007669"/>
    <property type="project" value="UniProtKB-ARBA"/>
</dbReference>
<dbReference type="GO" id="GO:0055113">
    <property type="term" value="P:epiboly involved in gastrulation with mouth forming second"/>
    <property type="evidence" value="ECO:0007669"/>
    <property type="project" value="UniProtKB-ARBA"/>
</dbReference>
<evidence type="ECO:0000256" key="15">
    <source>
        <dbReference type="RuleBase" id="RU004357"/>
    </source>
</evidence>
<keyword evidence="9" id="KW-0965">Cell junction</keyword>
<dbReference type="InterPro" id="IPR027397">
    <property type="entry name" value="Catenin-bd_sf"/>
</dbReference>
<evidence type="ECO:0000256" key="6">
    <source>
        <dbReference type="ARBA" id="ARBA00022737"/>
    </source>
</evidence>
<evidence type="ECO:0000256" key="14">
    <source>
        <dbReference type="RuleBase" id="RU003318"/>
    </source>
</evidence>
<dbReference type="GO" id="GO:0030010">
    <property type="term" value="P:establishment of cell polarity"/>
    <property type="evidence" value="ECO:0007669"/>
    <property type="project" value="UniProtKB-ARBA"/>
</dbReference>
<evidence type="ECO:0000256" key="4">
    <source>
        <dbReference type="ARBA" id="ARBA00022692"/>
    </source>
</evidence>
<keyword evidence="4 14" id="KW-0812">Transmembrane</keyword>
<evidence type="ECO:0000256" key="2">
    <source>
        <dbReference type="ARBA" id="ARBA00004536"/>
    </source>
</evidence>
<dbReference type="Proteomes" id="UP001221898">
    <property type="component" value="Unassembled WGS sequence"/>
</dbReference>
<dbReference type="GO" id="GO:0016342">
    <property type="term" value="C:catenin complex"/>
    <property type="evidence" value="ECO:0007669"/>
    <property type="project" value="TreeGrafter"/>
</dbReference>